<name>A0A8D8V321_9HEMI</name>
<dbReference type="EMBL" id="HBUF01022125">
    <property type="protein sequence ID" value="CAG6611579.1"/>
    <property type="molecule type" value="Transcribed_RNA"/>
</dbReference>
<dbReference type="EMBL" id="HBUF01524020">
    <property type="protein sequence ID" value="CAG6749653.1"/>
    <property type="molecule type" value="Transcribed_RNA"/>
</dbReference>
<dbReference type="EMBL" id="HBUF01223682">
    <property type="protein sequence ID" value="CAG6670575.1"/>
    <property type="molecule type" value="Transcribed_RNA"/>
</dbReference>
<dbReference type="EMBL" id="HBUF01524021">
    <property type="protein sequence ID" value="CAG6749655.1"/>
    <property type="molecule type" value="Transcribed_RNA"/>
</dbReference>
<protein>
    <submittedName>
        <fullName evidence="1">Uncharacterized protein</fullName>
    </submittedName>
</protein>
<dbReference type="EMBL" id="HBUF01354485">
    <property type="protein sequence ID" value="CAG6716439.1"/>
    <property type="molecule type" value="Transcribed_RNA"/>
</dbReference>
<dbReference type="EMBL" id="HBUF01223684">
    <property type="protein sequence ID" value="CAG6670579.1"/>
    <property type="molecule type" value="Transcribed_RNA"/>
</dbReference>
<organism evidence="1">
    <name type="scientific">Cacopsylla melanoneura</name>
    <dbReference type="NCBI Taxonomy" id="428564"/>
    <lineage>
        <taxon>Eukaryota</taxon>
        <taxon>Metazoa</taxon>
        <taxon>Ecdysozoa</taxon>
        <taxon>Arthropoda</taxon>
        <taxon>Hexapoda</taxon>
        <taxon>Insecta</taxon>
        <taxon>Pterygota</taxon>
        <taxon>Neoptera</taxon>
        <taxon>Paraneoptera</taxon>
        <taxon>Hemiptera</taxon>
        <taxon>Sternorrhyncha</taxon>
        <taxon>Psylloidea</taxon>
        <taxon>Psyllidae</taxon>
        <taxon>Psyllinae</taxon>
        <taxon>Cacopsylla</taxon>
    </lineage>
</organism>
<dbReference type="EMBL" id="HBUF01223683">
    <property type="protein sequence ID" value="CAG6670577.1"/>
    <property type="molecule type" value="Transcribed_RNA"/>
</dbReference>
<reference evidence="1" key="1">
    <citation type="submission" date="2021-05" db="EMBL/GenBank/DDBJ databases">
        <authorList>
            <person name="Alioto T."/>
            <person name="Alioto T."/>
            <person name="Gomez Garrido J."/>
        </authorList>
    </citation>
    <scope>NUCLEOTIDE SEQUENCE</scope>
</reference>
<dbReference type="AlphaFoldDB" id="A0A8D8V321"/>
<proteinExistence type="predicted"/>
<dbReference type="EMBL" id="HBUF01354487">
    <property type="protein sequence ID" value="CAG6716443.1"/>
    <property type="molecule type" value="Transcribed_RNA"/>
</dbReference>
<sequence length="115" mass="13441">MTTWWVCLTPDRGMFHASGYQLVWSESFPSLNLNWLQRGRSSGRQRWKCTLLAHRRVCWRRECVCAATSGRMASTLNIPTRKIPNYWLSSNIVKKTESHGWQLSVNLKLRKTLSD</sequence>
<evidence type="ECO:0000313" key="1">
    <source>
        <dbReference type="EMBL" id="CAG6716439.1"/>
    </source>
</evidence>
<dbReference type="EMBL" id="HBUF01354486">
    <property type="protein sequence ID" value="CAG6716441.1"/>
    <property type="molecule type" value="Transcribed_RNA"/>
</dbReference>
<accession>A0A8D8V321</accession>